<dbReference type="SMART" id="SM01086">
    <property type="entry name" value="ClpB_D2-small"/>
    <property type="match status" value="1"/>
</dbReference>
<dbReference type="GO" id="GO:0016887">
    <property type="term" value="F:ATP hydrolysis activity"/>
    <property type="evidence" value="ECO:0007669"/>
    <property type="project" value="InterPro"/>
</dbReference>
<feature type="domain" description="Clp ATPase C-terminal" evidence="7">
    <location>
        <begin position="695"/>
        <end position="785"/>
    </location>
</feature>
<dbReference type="GO" id="GO:0034605">
    <property type="term" value="P:cellular response to heat"/>
    <property type="evidence" value="ECO:0007669"/>
    <property type="project" value="TreeGrafter"/>
</dbReference>
<accession>A0A0G0K7A1</accession>
<evidence type="ECO:0000256" key="4">
    <source>
        <dbReference type="ARBA" id="ARBA00023186"/>
    </source>
</evidence>
<dbReference type="PANTHER" id="PTHR11638">
    <property type="entry name" value="ATP-DEPENDENT CLP PROTEASE"/>
    <property type="match status" value="1"/>
</dbReference>
<dbReference type="GO" id="GO:0005524">
    <property type="term" value="F:ATP binding"/>
    <property type="evidence" value="ECO:0007669"/>
    <property type="project" value="UniProtKB-KW"/>
</dbReference>
<dbReference type="AlphaFoldDB" id="A0A0G0K7A1"/>
<dbReference type="InterPro" id="IPR041546">
    <property type="entry name" value="ClpA/ClpB_AAA_lid"/>
</dbReference>
<feature type="domain" description="AAA+ ATPase" evidence="6">
    <location>
        <begin position="529"/>
        <end position="669"/>
    </location>
</feature>
<dbReference type="Pfam" id="PF07724">
    <property type="entry name" value="AAA_2"/>
    <property type="match status" value="1"/>
</dbReference>
<dbReference type="Pfam" id="PF10431">
    <property type="entry name" value="ClpB_D2-small"/>
    <property type="match status" value="1"/>
</dbReference>
<evidence type="ECO:0000256" key="5">
    <source>
        <dbReference type="SAM" id="Phobius"/>
    </source>
</evidence>
<keyword evidence="2" id="KW-0547">Nucleotide-binding</keyword>
<feature type="domain" description="AAA+ ATPase" evidence="6">
    <location>
        <begin position="256"/>
        <end position="396"/>
    </location>
</feature>
<keyword evidence="3" id="KW-0067">ATP-binding</keyword>
<evidence type="ECO:0000313" key="9">
    <source>
        <dbReference type="Proteomes" id="UP000034181"/>
    </source>
</evidence>
<keyword evidence="5" id="KW-0472">Membrane</keyword>
<proteinExistence type="predicted"/>
<dbReference type="CDD" id="cd19499">
    <property type="entry name" value="RecA-like_ClpB_Hsp104-like"/>
    <property type="match status" value="1"/>
</dbReference>
<name>A0A0G0K7A1_9BACT</name>
<feature type="transmembrane region" description="Helical" evidence="5">
    <location>
        <begin position="12"/>
        <end position="38"/>
    </location>
</feature>
<protein>
    <submittedName>
        <fullName evidence="8">ATPase AAA-2 domain protein</fullName>
    </submittedName>
</protein>
<organism evidence="8 9">
    <name type="scientific">Candidatus Woesebacteria bacterium GW2011_GWB1_38_5b</name>
    <dbReference type="NCBI Taxonomy" id="1618569"/>
    <lineage>
        <taxon>Bacteria</taxon>
        <taxon>Candidatus Woeseibacteriota</taxon>
    </lineage>
</organism>
<keyword evidence="5" id="KW-0812">Transmembrane</keyword>
<evidence type="ECO:0000259" key="7">
    <source>
        <dbReference type="SMART" id="SM01086"/>
    </source>
</evidence>
<dbReference type="InterPro" id="IPR050130">
    <property type="entry name" value="ClpA_ClpB"/>
</dbReference>
<feature type="transmembrane region" description="Helical" evidence="5">
    <location>
        <begin position="44"/>
        <end position="63"/>
    </location>
</feature>
<evidence type="ECO:0000259" key="6">
    <source>
        <dbReference type="SMART" id="SM00382"/>
    </source>
</evidence>
<dbReference type="PRINTS" id="PR00300">
    <property type="entry name" value="CLPPROTEASEA"/>
</dbReference>
<dbReference type="InterPro" id="IPR027417">
    <property type="entry name" value="P-loop_NTPase"/>
</dbReference>
<dbReference type="InterPro" id="IPR003959">
    <property type="entry name" value="ATPase_AAA_core"/>
</dbReference>
<reference evidence="8 9" key="1">
    <citation type="journal article" date="2015" name="Nature">
        <title>rRNA introns, odd ribosomes, and small enigmatic genomes across a large radiation of phyla.</title>
        <authorList>
            <person name="Brown C.T."/>
            <person name="Hug L.A."/>
            <person name="Thomas B.C."/>
            <person name="Sharon I."/>
            <person name="Castelle C.J."/>
            <person name="Singh A."/>
            <person name="Wilkins M.J."/>
            <person name="Williams K.H."/>
            <person name="Banfield J.F."/>
        </authorList>
    </citation>
    <scope>NUCLEOTIDE SEQUENCE [LARGE SCALE GENOMIC DNA]</scope>
</reference>
<dbReference type="SMART" id="SM00382">
    <property type="entry name" value="AAA"/>
    <property type="match status" value="2"/>
</dbReference>
<dbReference type="SUPFAM" id="SSF52540">
    <property type="entry name" value="P-loop containing nucleoside triphosphate hydrolases"/>
    <property type="match status" value="2"/>
</dbReference>
<dbReference type="GO" id="GO:0005737">
    <property type="term" value="C:cytoplasm"/>
    <property type="evidence" value="ECO:0007669"/>
    <property type="project" value="TreeGrafter"/>
</dbReference>
<dbReference type="Gene3D" id="3.40.50.300">
    <property type="entry name" value="P-loop containing nucleotide triphosphate hydrolases"/>
    <property type="match status" value="2"/>
</dbReference>
<dbReference type="EMBL" id="LBUZ01000009">
    <property type="protein sequence ID" value="KKQ75558.1"/>
    <property type="molecule type" value="Genomic_DNA"/>
</dbReference>
<dbReference type="Gene3D" id="1.10.8.60">
    <property type="match status" value="2"/>
</dbReference>
<sequence>MRDVKIRIMLFYHSIPVFIVRVAVINVLILLSLFMYISGNSPNFFLFLLSVFIIIEVFVKFSLEVVRPSASLNDNPQDIFDAFTKEALIAVFKKDNTPAFLTAVNKLKQTKFLLDKAVISENEIVSLDVPTKELTDKAAEIAKKLKGKYITSTDLLTSYLVLTEATTKLLFNKKLKEEDIINIDHWARIIFEEEEPRQFKPRYAGVGIGELLVWGWTPETMKYTRDHTYSNIKRKTMVDGRETEYKTLIDAMQKETNNNVLLVGDIGTGKSNLVENFIYQSYEGQLPKKLNHKRFLELMIGPLVAGAGNRSELETRLQAVIEEVKHSVNVVLYIPEFQNLLGGASFNIDLSGAMLPYLKDGKMPIIATMTKGEYKKYFENNALREVFEIIVLDEPGLSDALRMLFEKTEEIENENGVILSYKAVVSAAKFAKKYKMDGVLPGIAVDLLMDSANSAYTSKGRDSTVLEDDVLSKIEVTSKIPMGAPKEKEKNLLLNLESEMHKFVIGQDEAIKSISEAMRRIRAGITREKPISFLFLGPTGVGKTETAKTLARLYFGGEANIVRLDMSEYGTEDGLTRLIESGSGKFLDQIHAHPFSLVLLDEFEKADSKILNLFLQVLDDGRMTDSAGKTFSFSNAIIIATSNAGSEFIRESLVKDNSLNTTLNNKALLEYIQEQGIFRPELLNRFDEVVMFKPLMQAEISQITGIMLKDLSAKLSEQDIYLSFDQTALDMISKNGYNEEFGARPLRRFIQDNVDDVLAKKILSGEMVRGDKIVISADQSSNLQITKQA</sequence>
<keyword evidence="1" id="KW-0677">Repeat</keyword>
<evidence type="ECO:0000256" key="1">
    <source>
        <dbReference type="ARBA" id="ARBA00022737"/>
    </source>
</evidence>
<dbReference type="InterPro" id="IPR019489">
    <property type="entry name" value="Clp_ATPase_C"/>
</dbReference>
<evidence type="ECO:0000313" key="8">
    <source>
        <dbReference type="EMBL" id="KKQ75558.1"/>
    </source>
</evidence>
<dbReference type="Pfam" id="PF17871">
    <property type="entry name" value="AAA_lid_9"/>
    <property type="match status" value="1"/>
</dbReference>
<dbReference type="PATRIC" id="fig|1618569.3.peg.274"/>
<keyword evidence="4" id="KW-0143">Chaperone</keyword>
<comment type="caution">
    <text evidence="8">The sequence shown here is derived from an EMBL/GenBank/DDBJ whole genome shotgun (WGS) entry which is preliminary data.</text>
</comment>
<evidence type="ECO:0000256" key="3">
    <source>
        <dbReference type="ARBA" id="ARBA00022840"/>
    </source>
</evidence>
<dbReference type="Proteomes" id="UP000034181">
    <property type="component" value="Unassembled WGS sequence"/>
</dbReference>
<gene>
    <name evidence="8" type="ORF">US96_C0009G0016</name>
</gene>
<dbReference type="InterPro" id="IPR003593">
    <property type="entry name" value="AAA+_ATPase"/>
</dbReference>
<dbReference type="InterPro" id="IPR001270">
    <property type="entry name" value="ClpA/B"/>
</dbReference>
<dbReference type="PANTHER" id="PTHR11638:SF18">
    <property type="entry name" value="HEAT SHOCK PROTEIN 104"/>
    <property type="match status" value="1"/>
</dbReference>
<evidence type="ECO:0000256" key="2">
    <source>
        <dbReference type="ARBA" id="ARBA00022741"/>
    </source>
</evidence>
<keyword evidence="5" id="KW-1133">Transmembrane helix</keyword>